<feature type="region of interest" description="Disordered" evidence="1">
    <location>
        <begin position="71"/>
        <end position="92"/>
    </location>
</feature>
<dbReference type="RefSeq" id="WP_019513441.1">
    <property type="nucleotide sequence ID" value="NC_023036.2"/>
</dbReference>
<keyword evidence="3" id="KW-1185">Reference proteome</keyword>
<proteinExistence type="predicted"/>
<dbReference type="Proteomes" id="UP000018763">
    <property type="component" value="Chromosome"/>
</dbReference>
<dbReference type="EMBL" id="CP006936">
    <property type="protein sequence ID" value="AHC27824.1"/>
    <property type="molecule type" value="Genomic_DNA"/>
</dbReference>
<dbReference type="AlphaFoldDB" id="V5XJL0"/>
<organism evidence="2 3">
    <name type="scientific">Mycolicibacterium neoaurum VKM Ac-1815D</name>
    <dbReference type="NCBI Taxonomy" id="700508"/>
    <lineage>
        <taxon>Bacteria</taxon>
        <taxon>Bacillati</taxon>
        <taxon>Actinomycetota</taxon>
        <taxon>Actinomycetes</taxon>
        <taxon>Mycobacteriales</taxon>
        <taxon>Mycobacteriaceae</taxon>
        <taxon>Mycolicibacterium</taxon>
    </lineage>
</organism>
<dbReference type="HOGENOM" id="CLU_2410087_0_0_11"/>
<protein>
    <submittedName>
        <fullName evidence="2">Uncharacterized protein</fullName>
    </submittedName>
</protein>
<accession>V5XJL0</accession>
<sequence>MTRIPIHAAYEQNGALDRGCPQCDAGPRQWCIDSRGRIRRVPCVLRTRIPGQLTEVAGADNLAGQLNVVDSEDNAEPLDFGEPRHPPAGGAV</sequence>
<evidence type="ECO:0000313" key="3">
    <source>
        <dbReference type="Proteomes" id="UP000018763"/>
    </source>
</evidence>
<evidence type="ECO:0000256" key="1">
    <source>
        <dbReference type="SAM" id="MobiDB-lite"/>
    </source>
</evidence>
<gene>
    <name evidence="2" type="ORF">D174_04230</name>
</gene>
<name>V5XJL0_MYCNE</name>
<reference evidence="2 3" key="1">
    <citation type="journal article" date="2014" name="Genome Announc.">
        <title>Complete Genome Sequence of Sterol-Transforming Mycobacterium neoaurum Strain VKM Ac-1815D.</title>
        <authorList>
            <person name="Shtratnikova V.Y."/>
            <person name="Bragin E.Y."/>
            <person name="Dovbnya D.V."/>
            <person name="Pekov Y.A."/>
            <person name="Schelkunov M.I."/>
            <person name="Strizhov N."/>
            <person name="Ivashina T.V."/>
            <person name="Ashapkin V.V."/>
            <person name="Donova M.V."/>
        </authorList>
    </citation>
    <scope>NUCLEOTIDE SEQUENCE [LARGE SCALE GENOMIC DNA]</scope>
    <source>
        <strain evidence="2 3">VKM Ac-1815D</strain>
    </source>
</reference>
<evidence type="ECO:0000313" key="2">
    <source>
        <dbReference type="EMBL" id="AHC27824.1"/>
    </source>
</evidence>
<dbReference type="KEGG" id="mne:D174_04230"/>
<dbReference type="GeneID" id="43448715"/>